<dbReference type="EMBL" id="MTEI01000006">
    <property type="protein sequence ID" value="OQW87933.1"/>
    <property type="molecule type" value="Genomic_DNA"/>
</dbReference>
<feature type="domain" description="Multidrug resistance protein MdtA-like beta-barrel" evidence="11">
    <location>
        <begin position="234"/>
        <end position="313"/>
    </location>
</feature>
<evidence type="ECO:0000313" key="14">
    <source>
        <dbReference type="Proteomes" id="UP000192505"/>
    </source>
</evidence>
<dbReference type="Pfam" id="PF25917">
    <property type="entry name" value="BSH_RND"/>
    <property type="match status" value="1"/>
</dbReference>
<evidence type="ECO:0000256" key="8">
    <source>
        <dbReference type="SAM" id="SignalP"/>
    </source>
</evidence>
<sequence>MNIYRPATRSFTRPLFSLTVLACLALAACSDKAAAPADASATSASPAASASAKAGPGASPPISVTTVKAKKRDMAVNLNTTGTVVSLTSVDVKPQITSTVRQVHFKEGQFVKAGQLLFTLDARTEEANLAKARAQLAKDTVSLNDAKRQWERAKQLLAQNFVSQGAVDTAQAQVDAWAATLAADQAAVSASQVTLSYARITAPQSGRAGAVNVFAGSAVLANQTPLVTVTQLDPIGVAFSIPQRDLSSALDALKDGGAVVTATLADKGGSFKGRLQFMDNLVDASSGAVKAKAVFANAESKLWPGAFVDVSQTVATLRDVVVVPQASVIQGPRGTLVYVIADGVATMRPVKLLQAEGGDAAIEGVKPGEEVVLDGRQNLRPNAKVVVRPPAGAASGAAGAGRPGMGKGQGQGAGAGTGAGAEGAAPAEPAANKASQP</sequence>
<dbReference type="PROSITE" id="PS51257">
    <property type="entry name" value="PROKAR_LIPOPROTEIN"/>
    <property type="match status" value="1"/>
</dbReference>
<organism evidence="13 14">
    <name type="scientific">Rhodoferax ferrireducens</name>
    <dbReference type="NCBI Taxonomy" id="192843"/>
    <lineage>
        <taxon>Bacteria</taxon>
        <taxon>Pseudomonadati</taxon>
        <taxon>Pseudomonadota</taxon>
        <taxon>Betaproteobacteria</taxon>
        <taxon>Burkholderiales</taxon>
        <taxon>Comamonadaceae</taxon>
        <taxon>Rhodoferax</taxon>
    </lineage>
</organism>
<name>A0A1W9KU20_9BURK</name>
<dbReference type="PANTHER" id="PTHR30469">
    <property type="entry name" value="MULTIDRUG RESISTANCE PROTEIN MDTA"/>
    <property type="match status" value="1"/>
</dbReference>
<accession>A0A1W9KU20</accession>
<keyword evidence="5" id="KW-0997">Cell inner membrane</keyword>
<comment type="subcellular location">
    <subcellularLocation>
        <location evidence="1">Cell membrane</location>
    </subcellularLocation>
</comment>
<dbReference type="Pfam" id="PF25967">
    <property type="entry name" value="RND-MFP_C"/>
    <property type="match status" value="1"/>
</dbReference>
<dbReference type="InterPro" id="IPR058625">
    <property type="entry name" value="MdtA-like_BSH"/>
</dbReference>
<evidence type="ECO:0000256" key="7">
    <source>
        <dbReference type="SAM" id="MobiDB-lite"/>
    </source>
</evidence>
<evidence type="ECO:0000259" key="11">
    <source>
        <dbReference type="Pfam" id="PF25944"/>
    </source>
</evidence>
<dbReference type="GO" id="GO:0015562">
    <property type="term" value="F:efflux transmembrane transporter activity"/>
    <property type="evidence" value="ECO:0007669"/>
    <property type="project" value="TreeGrafter"/>
</dbReference>
<dbReference type="PANTHER" id="PTHR30469:SF36">
    <property type="entry name" value="BLL3903 PROTEIN"/>
    <property type="match status" value="1"/>
</dbReference>
<evidence type="ECO:0000256" key="2">
    <source>
        <dbReference type="ARBA" id="ARBA00009477"/>
    </source>
</evidence>
<dbReference type="SUPFAM" id="SSF111369">
    <property type="entry name" value="HlyD-like secretion proteins"/>
    <property type="match status" value="1"/>
</dbReference>
<evidence type="ECO:0000259" key="12">
    <source>
        <dbReference type="Pfam" id="PF25967"/>
    </source>
</evidence>
<feature type="signal peptide" evidence="8">
    <location>
        <begin position="1"/>
        <end position="33"/>
    </location>
</feature>
<evidence type="ECO:0000256" key="3">
    <source>
        <dbReference type="ARBA" id="ARBA00022448"/>
    </source>
</evidence>
<evidence type="ECO:0000256" key="1">
    <source>
        <dbReference type="ARBA" id="ARBA00004236"/>
    </source>
</evidence>
<feature type="region of interest" description="Disordered" evidence="7">
    <location>
        <begin position="389"/>
        <end position="437"/>
    </location>
</feature>
<gene>
    <name evidence="13" type="ORF">BWK72_11650</name>
</gene>
<dbReference type="GO" id="GO:1990281">
    <property type="term" value="C:efflux pump complex"/>
    <property type="evidence" value="ECO:0007669"/>
    <property type="project" value="TreeGrafter"/>
</dbReference>
<feature type="domain" description="Multidrug resistance protein MdtA-like alpha-helical hairpin" evidence="9">
    <location>
        <begin position="129"/>
        <end position="198"/>
    </location>
</feature>
<dbReference type="Pfam" id="PF25944">
    <property type="entry name" value="Beta-barrel_RND"/>
    <property type="match status" value="1"/>
</dbReference>
<dbReference type="Proteomes" id="UP000192505">
    <property type="component" value="Unassembled WGS sequence"/>
</dbReference>
<proteinExistence type="inferred from homology"/>
<keyword evidence="8" id="KW-0732">Signal</keyword>
<dbReference type="NCBIfam" id="TIGR01730">
    <property type="entry name" value="RND_mfp"/>
    <property type="match status" value="1"/>
</dbReference>
<dbReference type="Gene3D" id="2.40.420.20">
    <property type="match status" value="1"/>
</dbReference>
<evidence type="ECO:0000256" key="5">
    <source>
        <dbReference type="ARBA" id="ARBA00022519"/>
    </source>
</evidence>
<comment type="similarity">
    <text evidence="2">Belongs to the membrane fusion protein (MFP) (TC 8.A.1) family.</text>
</comment>
<comment type="caution">
    <text evidence="13">The sequence shown here is derived from an EMBL/GenBank/DDBJ whole genome shotgun (WGS) entry which is preliminary data.</text>
</comment>
<feature type="compositionally biased region" description="Gly residues" evidence="7">
    <location>
        <begin position="398"/>
        <end position="421"/>
    </location>
</feature>
<dbReference type="Gene3D" id="2.40.30.170">
    <property type="match status" value="1"/>
</dbReference>
<dbReference type="InterPro" id="IPR058626">
    <property type="entry name" value="MdtA-like_b-barrel"/>
</dbReference>
<protein>
    <submittedName>
        <fullName evidence="13">Uncharacterized protein</fullName>
    </submittedName>
</protein>
<reference evidence="13 14" key="1">
    <citation type="submission" date="2017-01" db="EMBL/GenBank/DDBJ databases">
        <title>Novel large sulfur bacteria in the metagenomes of groundwater-fed chemosynthetic microbial mats in the Lake Huron basin.</title>
        <authorList>
            <person name="Sharrar A.M."/>
            <person name="Flood B.E."/>
            <person name="Bailey J.V."/>
            <person name="Jones D.S."/>
            <person name="Biddanda B."/>
            <person name="Ruberg S.A."/>
            <person name="Marcus D.N."/>
            <person name="Dick G.J."/>
        </authorList>
    </citation>
    <scope>NUCLEOTIDE SEQUENCE [LARGE SCALE GENOMIC DNA]</scope>
    <source>
        <strain evidence="13">A7</strain>
    </source>
</reference>
<dbReference type="Gene3D" id="1.10.287.470">
    <property type="entry name" value="Helix hairpin bin"/>
    <property type="match status" value="1"/>
</dbReference>
<dbReference type="Gene3D" id="2.40.50.100">
    <property type="match status" value="1"/>
</dbReference>
<feature type="domain" description="Multidrug resistance protein MdtA-like barrel-sandwich hybrid" evidence="10">
    <location>
        <begin position="89"/>
        <end position="229"/>
    </location>
</feature>
<dbReference type="AlphaFoldDB" id="A0A1W9KU20"/>
<evidence type="ECO:0000256" key="6">
    <source>
        <dbReference type="ARBA" id="ARBA00023136"/>
    </source>
</evidence>
<feature type="chain" id="PRO_5012371243" evidence="8">
    <location>
        <begin position="34"/>
        <end position="437"/>
    </location>
</feature>
<feature type="domain" description="Multidrug resistance protein MdtA-like C-terminal permuted SH3" evidence="12">
    <location>
        <begin position="319"/>
        <end position="377"/>
    </location>
</feature>
<evidence type="ECO:0000313" key="13">
    <source>
        <dbReference type="EMBL" id="OQW87933.1"/>
    </source>
</evidence>
<evidence type="ECO:0000256" key="4">
    <source>
        <dbReference type="ARBA" id="ARBA00022475"/>
    </source>
</evidence>
<keyword evidence="4" id="KW-1003">Cell membrane</keyword>
<evidence type="ECO:0000259" key="10">
    <source>
        <dbReference type="Pfam" id="PF25917"/>
    </source>
</evidence>
<keyword evidence="3" id="KW-0813">Transport</keyword>
<keyword evidence="6" id="KW-0472">Membrane</keyword>
<evidence type="ECO:0000259" key="9">
    <source>
        <dbReference type="Pfam" id="PF25876"/>
    </source>
</evidence>
<dbReference type="InterPro" id="IPR058627">
    <property type="entry name" value="MdtA-like_C"/>
</dbReference>
<dbReference type="InterPro" id="IPR006143">
    <property type="entry name" value="RND_pump_MFP"/>
</dbReference>
<dbReference type="Pfam" id="PF25876">
    <property type="entry name" value="HH_MFP_RND"/>
    <property type="match status" value="1"/>
</dbReference>
<feature type="compositionally biased region" description="Low complexity" evidence="7">
    <location>
        <begin position="422"/>
        <end position="431"/>
    </location>
</feature>
<dbReference type="InterPro" id="IPR058624">
    <property type="entry name" value="MdtA-like_HH"/>
</dbReference>